<dbReference type="EMBL" id="CP031320">
    <property type="protein sequence ID" value="AXK35707.1"/>
    <property type="molecule type" value="Genomic_DNA"/>
</dbReference>
<evidence type="ECO:0000256" key="1">
    <source>
        <dbReference type="SAM" id="MobiDB-lite"/>
    </source>
</evidence>
<feature type="region of interest" description="Disordered" evidence="1">
    <location>
        <begin position="145"/>
        <end position="184"/>
    </location>
</feature>
<dbReference type="RefSeq" id="WP_208882052.1">
    <property type="nucleotide sequence ID" value="NZ_CP031320.1"/>
</dbReference>
<organism evidence="2 3">
    <name type="scientific">Streptomyces armeniacus</name>
    <dbReference type="NCBI Taxonomy" id="83291"/>
    <lineage>
        <taxon>Bacteria</taxon>
        <taxon>Bacillati</taxon>
        <taxon>Actinomycetota</taxon>
        <taxon>Actinomycetes</taxon>
        <taxon>Kitasatosporales</taxon>
        <taxon>Streptomycetaceae</taxon>
        <taxon>Streptomyces</taxon>
    </lineage>
</organism>
<protein>
    <recommendedName>
        <fullName evidence="4">LuxR family transcriptional regulator</fullName>
    </recommendedName>
</protein>
<evidence type="ECO:0008006" key="4">
    <source>
        <dbReference type="Google" id="ProtNLM"/>
    </source>
</evidence>
<name>A0A345XVP1_9ACTN</name>
<sequence>MTVAAAILALARGGEGDAAITWCERLHAEGTRRDAGTWQALLDCVRADTSLRHGDLSAAAEQAQTAFSRLTAASWGALIGYPLSVLLAANTALDNRRVTAEHLRQTVPEAMFETVWGLRCLRARGHCHLAVGHVLSTVGDFRERGDLSETTRGSTQARRQPPQQPADGARELAGEGRSVTAYGH</sequence>
<evidence type="ECO:0000313" key="3">
    <source>
        <dbReference type="Proteomes" id="UP000254425"/>
    </source>
</evidence>
<dbReference type="KEGG" id="sarm:DVA86_26805"/>
<proteinExistence type="predicted"/>
<reference evidence="2 3" key="1">
    <citation type="submission" date="2018-07" db="EMBL/GenBank/DDBJ databases">
        <title>Draft genome of the type strain Streptomyces armeniacus ATCC 15676.</title>
        <authorList>
            <person name="Labana P."/>
            <person name="Gosse J.T."/>
            <person name="Boddy C.N."/>
        </authorList>
    </citation>
    <scope>NUCLEOTIDE SEQUENCE [LARGE SCALE GENOMIC DNA]</scope>
    <source>
        <strain evidence="2 3">ATCC 15676</strain>
    </source>
</reference>
<keyword evidence="3" id="KW-1185">Reference proteome</keyword>
<accession>A0A345XVP1</accession>
<dbReference type="Proteomes" id="UP000254425">
    <property type="component" value="Chromosome"/>
</dbReference>
<evidence type="ECO:0000313" key="2">
    <source>
        <dbReference type="EMBL" id="AXK35707.1"/>
    </source>
</evidence>
<gene>
    <name evidence="2" type="ORF">DVA86_26805</name>
</gene>
<dbReference type="AlphaFoldDB" id="A0A345XVP1"/>
<feature type="compositionally biased region" description="Low complexity" evidence="1">
    <location>
        <begin position="156"/>
        <end position="167"/>
    </location>
</feature>